<dbReference type="Gene3D" id="3.30.950.10">
    <property type="entry name" value="Methyltransferase, Cobalt-precorrin-4 Transmethylase, Domain 2"/>
    <property type="match status" value="1"/>
</dbReference>
<evidence type="ECO:0000259" key="6">
    <source>
        <dbReference type="Pfam" id="PF00590"/>
    </source>
</evidence>
<dbReference type="PANTHER" id="PTHR46111">
    <property type="entry name" value="RIBOSOMAL RNA SMALL SUBUNIT METHYLTRANSFERASE I"/>
    <property type="match status" value="1"/>
</dbReference>
<dbReference type="InterPro" id="IPR014777">
    <property type="entry name" value="4pyrrole_Mease_sub1"/>
</dbReference>
<feature type="domain" description="Tetrapyrrole methylase" evidence="6">
    <location>
        <begin position="19"/>
        <end position="215"/>
    </location>
</feature>
<keyword evidence="5" id="KW-0949">S-adenosyl-L-methionine</keyword>
<gene>
    <name evidence="7" type="ORF">METZ01_LOCUS180029</name>
</gene>
<keyword evidence="2" id="KW-0698">rRNA processing</keyword>
<dbReference type="InterPro" id="IPR008189">
    <property type="entry name" value="rRNA_ssu_MeTfrase_I"/>
</dbReference>
<evidence type="ECO:0000256" key="2">
    <source>
        <dbReference type="ARBA" id="ARBA00022552"/>
    </source>
</evidence>
<evidence type="ECO:0000256" key="5">
    <source>
        <dbReference type="ARBA" id="ARBA00022691"/>
    </source>
</evidence>
<dbReference type="Pfam" id="PF00590">
    <property type="entry name" value="TP_methylase"/>
    <property type="match status" value="1"/>
</dbReference>
<reference evidence="7" key="1">
    <citation type="submission" date="2018-05" db="EMBL/GenBank/DDBJ databases">
        <authorList>
            <person name="Lanie J.A."/>
            <person name="Ng W.-L."/>
            <person name="Kazmierczak K.M."/>
            <person name="Andrzejewski T.M."/>
            <person name="Davidsen T.M."/>
            <person name="Wayne K.J."/>
            <person name="Tettelin H."/>
            <person name="Glass J.I."/>
            <person name="Rusch D."/>
            <person name="Podicherti R."/>
            <person name="Tsui H.-C.T."/>
            <person name="Winkler M.E."/>
        </authorList>
    </citation>
    <scope>NUCLEOTIDE SEQUENCE</scope>
</reference>
<dbReference type="NCBIfam" id="TIGR00096">
    <property type="entry name" value="16S rRNA (cytidine(1402)-2'-O)-methyltransferase"/>
    <property type="match status" value="1"/>
</dbReference>
<dbReference type="PANTHER" id="PTHR46111:SF1">
    <property type="entry name" value="RIBOSOMAL RNA SMALL SUBUNIT METHYLTRANSFERASE I"/>
    <property type="match status" value="1"/>
</dbReference>
<proteinExistence type="inferred from homology"/>
<name>A0A382CM69_9ZZZZ</name>
<evidence type="ECO:0000256" key="4">
    <source>
        <dbReference type="ARBA" id="ARBA00022679"/>
    </source>
</evidence>
<evidence type="ECO:0000313" key="7">
    <source>
        <dbReference type="EMBL" id="SVB27175.1"/>
    </source>
</evidence>
<organism evidence="7">
    <name type="scientific">marine metagenome</name>
    <dbReference type="NCBI Taxonomy" id="408172"/>
    <lineage>
        <taxon>unclassified sequences</taxon>
        <taxon>metagenomes</taxon>
        <taxon>ecological metagenomes</taxon>
    </lineage>
</organism>
<evidence type="ECO:0000256" key="1">
    <source>
        <dbReference type="ARBA" id="ARBA00022490"/>
    </source>
</evidence>
<dbReference type="SUPFAM" id="SSF53790">
    <property type="entry name" value="Tetrapyrrole methylase"/>
    <property type="match status" value="1"/>
</dbReference>
<accession>A0A382CM69</accession>
<dbReference type="FunFam" id="3.40.1010.10:FF:000007">
    <property type="entry name" value="Ribosomal RNA small subunit methyltransferase I"/>
    <property type="match status" value="1"/>
</dbReference>
<dbReference type="GO" id="GO:0008168">
    <property type="term" value="F:methyltransferase activity"/>
    <property type="evidence" value="ECO:0007669"/>
    <property type="project" value="UniProtKB-KW"/>
</dbReference>
<dbReference type="HAMAP" id="MF_01877">
    <property type="entry name" value="16SrRNA_methyltr_I"/>
    <property type="match status" value="1"/>
</dbReference>
<dbReference type="InterPro" id="IPR035996">
    <property type="entry name" value="4pyrrol_Methylase_sf"/>
</dbReference>
<evidence type="ECO:0000256" key="3">
    <source>
        <dbReference type="ARBA" id="ARBA00022603"/>
    </source>
</evidence>
<keyword evidence="3" id="KW-0489">Methyltransferase</keyword>
<dbReference type="InterPro" id="IPR014776">
    <property type="entry name" value="4pyrrole_Mease_sub2"/>
</dbReference>
<dbReference type="AlphaFoldDB" id="A0A382CM69"/>
<keyword evidence="1" id="KW-0963">Cytoplasm</keyword>
<protein>
    <recommendedName>
        <fullName evidence="6">Tetrapyrrole methylase domain-containing protein</fullName>
    </recommendedName>
</protein>
<keyword evidence="4" id="KW-0808">Transferase</keyword>
<dbReference type="GO" id="GO:0032259">
    <property type="term" value="P:methylation"/>
    <property type="evidence" value="ECO:0007669"/>
    <property type="project" value="UniProtKB-KW"/>
</dbReference>
<sequence length="289" mass="33186">MQFSSKENMDKKQEIKSGLYVVSTPIGNLQDITLRAIYILKNSELILCEDTRTSIKLLKKFNINTKMISYHKFNEKKRLGKIIQLIKNNKIVSLISDAGTPVISDPGMILIKECIKNNIALHPIPGPSAVTSALSVSGFDEKFLFYGFLPNSETQIKNEIKNLCDFPYSIIFFVSSNKINKVIKIFKMFFSERKIMIAKEMTKIYESFIRNDVNSLDVSKYNLKGELTVAISNKFIIKKKSLNQLSESVKSEIELMLKKYSNKDVSNFISKREKISKKIIYDYCINLKK</sequence>
<dbReference type="CDD" id="cd11648">
    <property type="entry name" value="RsmI"/>
    <property type="match status" value="1"/>
</dbReference>
<dbReference type="EMBL" id="UINC01035178">
    <property type="protein sequence ID" value="SVB27175.1"/>
    <property type="molecule type" value="Genomic_DNA"/>
</dbReference>
<dbReference type="GO" id="GO:0006364">
    <property type="term" value="P:rRNA processing"/>
    <property type="evidence" value="ECO:0007669"/>
    <property type="project" value="UniProtKB-KW"/>
</dbReference>
<dbReference type="PROSITE" id="PS01296">
    <property type="entry name" value="RSMI"/>
    <property type="match status" value="1"/>
</dbReference>
<dbReference type="PIRSF" id="PIRSF005917">
    <property type="entry name" value="MTase_YraL"/>
    <property type="match status" value="1"/>
</dbReference>
<dbReference type="InterPro" id="IPR018063">
    <property type="entry name" value="SAM_MeTrfase_RsmI_CS"/>
</dbReference>
<dbReference type="InterPro" id="IPR000878">
    <property type="entry name" value="4pyrrol_Mease"/>
</dbReference>
<dbReference type="Gene3D" id="3.40.1010.10">
    <property type="entry name" value="Cobalt-precorrin-4 Transmethylase, Domain 1"/>
    <property type="match status" value="1"/>
</dbReference>